<evidence type="ECO:0000313" key="3">
    <source>
        <dbReference type="Proteomes" id="UP001295444"/>
    </source>
</evidence>
<protein>
    <submittedName>
        <fullName evidence="2">Uncharacterized protein</fullName>
    </submittedName>
</protein>
<feature type="transmembrane region" description="Helical" evidence="1">
    <location>
        <begin position="16"/>
        <end position="34"/>
    </location>
</feature>
<gene>
    <name evidence="2" type="ORF">PECUL_23A004850</name>
</gene>
<sequence>ELTVGVWSPSLFLPQYYLFSLIFVLLFSPSRLLFPSSPTLATSSCPSSQHSTRALNIPNTKTSNNWRCWQI</sequence>
<evidence type="ECO:0000256" key="1">
    <source>
        <dbReference type="SAM" id="Phobius"/>
    </source>
</evidence>
<evidence type="ECO:0000313" key="2">
    <source>
        <dbReference type="EMBL" id="CAH2300893.1"/>
    </source>
</evidence>
<proteinExistence type="predicted"/>
<name>A0AAD1WE42_PELCU</name>
<dbReference type="AlphaFoldDB" id="A0AAD1WE42"/>
<organism evidence="2 3">
    <name type="scientific">Pelobates cultripes</name>
    <name type="common">Western spadefoot toad</name>
    <dbReference type="NCBI Taxonomy" id="61616"/>
    <lineage>
        <taxon>Eukaryota</taxon>
        <taxon>Metazoa</taxon>
        <taxon>Chordata</taxon>
        <taxon>Craniata</taxon>
        <taxon>Vertebrata</taxon>
        <taxon>Euteleostomi</taxon>
        <taxon>Amphibia</taxon>
        <taxon>Batrachia</taxon>
        <taxon>Anura</taxon>
        <taxon>Pelobatoidea</taxon>
        <taxon>Pelobatidae</taxon>
        <taxon>Pelobates</taxon>
    </lineage>
</organism>
<keyword evidence="1" id="KW-0472">Membrane</keyword>
<dbReference type="Proteomes" id="UP001295444">
    <property type="component" value="Chromosome 06"/>
</dbReference>
<reference evidence="2" key="1">
    <citation type="submission" date="2022-03" db="EMBL/GenBank/DDBJ databases">
        <authorList>
            <person name="Alioto T."/>
            <person name="Alioto T."/>
            <person name="Gomez Garrido J."/>
        </authorList>
    </citation>
    <scope>NUCLEOTIDE SEQUENCE</scope>
</reference>
<feature type="non-terminal residue" evidence="2">
    <location>
        <position position="71"/>
    </location>
</feature>
<feature type="non-terminal residue" evidence="2">
    <location>
        <position position="1"/>
    </location>
</feature>
<keyword evidence="3" id="KW-1185">Reference proteome</keyword>
<accession>A0AAD1WE42</accession>
<keyword evidence="1" id="KW-1133">Transmembrane helix</keyword>
<keyword evidence="1" id="KW-0812">Transmembrane</keyword>
<dbReference type="EMBL" id="OW240917">
    <property type="protein sequence ID" value="CAH2300893.1"/>
    <property type="molecule type" value="Genomic_DNA"/>
</dbReference>